<dbReference type="EMBL" id="JAGKQM010000006">
    <property type="protein sequence ID" value="KAH0921886.1"/>
    <property type="molecule type" value="Genomic_DNA"/>
</dbReference>
<evidence type="ECO:0000256" key="1">
    <source>
        <dbReference type="ARBA" id="ARBA00010515"/>
    </source>
</evidence>
<dbReference type="InterPro" id="IPR050466">
    <property type="entry name" value="Carboxylest/Gibb_receptor"/>
</dbReference>
<dbReference type="InterPro" id="IPR029058">
    <property type="entry name" value="AB_hydrolase_fold"/>
</dbReference>
<dbReference type="PROSITE" id="PS51320">
    <property type="entry name" value="TIFY"/>
    <property type="match status" value="1"/>
</dbReference>
<proteinExistence type="inferred from homology"/>
<feature type="non-terminal residue" evidence="5">
    <location>
        <position position="1"/>
    </location>
</feature>
<comment type="caution">
    <text evidence="5">The sequence shown here is derived from an EMBL/GenBank/DDBJ whole genome shotgun (WGS) entry which is preliminary data.</text>
</comment>
<name>A0ABQ8CXP7_BRANA</name>
<dbReference type="SUPFAM" id="SSF53474">
    <property type="entry name" value="alpha/beta-Hydrolases"/>
    <property type="match status" value="1"/>
</dbReference>
<sequence>CLTMSSSMECSATRRSSSSGKPSFSLTCSRLSQYLKENGSFGDLSLGMSCKPETNGMSRKPTTTMSLFPCEASNVGSMAAAQDVKPKNLFPRQPSFSSSSSSIPKEDIPKMTQTTTSYVAFLKHRSLKPEPQTAPLTIFYGGQVIVFNDFSAEKAKEVMNLASKGTANTFTGFTSSLNNNIAPTPNQVPHLMKTASQDPKQTSSAAMACELPIARRASLHRFLAKRKDRVTSKAPYQLSDPAKAFSKPQTGNSTTSWLANPSSSSSSNTRNILLQRPMDSDSEIAYDYPRYRVYKNGRIERLVADTFVPPSLNPQNGIVSKDAVFSPEKTLSLRIYLPHNKAGEDKNKKKLPLLVYFHGGGFIMETAFSPIYHTFLTSAVSAAECIAVSVDYRRAPEHPIPIPYGDSWDALKWVFTHVSGSGPERWVNDHADFSRVFLAGDSAGANIAHHMAMRAGKEKKGSFEISGMALFHPFFFSKAPVEEEHEAAAAMRYMQGMWEIASPNSEMGVEEDPWVNVVGSDMSGLGCERVLVMVAGNDVLAREGWGYAAKLEKSSGWEGRVGVIETEDEDHIFHIKNPDSINTRLLVQSFAEFLKEGTSCI</sequence>
<dbReference type="SMART" id="SM00979">
    <property type="entry name" value="TIFY"/>
    <property type="match status" value="1"/>
</dbReference>
<dbReference type="InterPro" id="IPR013094">
    <property type="entry name" value="AB_hydrolase_3"/>
</dbReference>
<dbReference type="InterPro" id="IPR010399">
    <property type="entry name" value="Tify_dom"/>
</dbReference>
<feature type="region of interest" description="Disordered" evidence="3">
    <location>
        <begin position="1"/>
        <end position="24"/>
    </location>
</feature>
<dbReference type="PROSITE" id="PS01174">
    <property type="entry name" value="LIPASE_GDXG_SER"/>
    <property type="match status" value="1"/>
</dbReference>
<dbReference type="Proteomes" id="UP000824890">
    <property type="component" value="Unassembled WGS sequence"/>
</dbReference>
<evidence type="ECO:0000313" key="6">
    <source>
        <dbReference type="Proteomes" id="UP000824890"/>
    </source>
</evidence>
<dbReference type="Pfam" id="PF07859">
    <property type="entry name" value="Abhydrolase_3"/>
    <property type="match status" value="1"/>
</dbReference>
<feature type="compositionally biased region" description="Low complexity" evidence="3">
    <location>
        <begin position="253"/>
        <end position="271"/>
    </location>
</feature>
<dbReference type="PANTHER" id="PTHR23024">
    <property type="entry name" value="ARYLACETAMIDE DEACETYLASE"/>
    <property type="match status" value="1"/>
</dbReference>
<dbReference type="PANTHER" id="PTHR23024:SF544">
    <property type="entry name" value="CARBOXYLESTERASE 1-RELATED"/>
    <property type="match status" value="1"/>
</dbReference>
<evidence type="ECO:0000313" key="5">
    <source>
        <dbReference type="EMBL" id="KAH0921886.1"/>
    </source>
</evidence>
<accession>A0ABQ8CXP7</accession>
<reference evidence="5 6" key="1">
    <citation type="submission" date="2021-05" db="EMBL/GenBank/DDBJ databases">
        <title>Genome Assembly of Synthetic Allotetraploid Brassica napus Reveals Homoeologous Exchanges between Subgenomes.</title>
        <authorList>
            <person name="Davis J.T."/>
        </authorList>
    </citation>
    <scope>NUCLEOTIDE SEQUENCE [LARGE SCALE GENOMIC DNA]</scope>
    <source>
        <strain evidence="6">cv. Da-Ae</strain>
        <tissue evidence="5">Seedling</tissue>
    </source>
</reference>
<keyword evidence="6" id="KW-1185">Reference proteome</keyword>
<evidence type="ECO:0000256" key="3">
    <source>
        <dbReference type="SAM" id="MobiDB-lite"/>
    </source>
</evidence>
<feature type="region of interest" description="Disordered" evidence="3">
    <location>
        <begin position="88"/>
        <end position="108"/>
    </location>
</feature>
<dbReference type="InterPro" id="IPR033140">
    <property type="entry name" value="Lipase_GDXG_put_SER_AS"/>
</dbReference>
<protein>
    <recommendedName>
        <fullName evidence="4">Tify domain-containing protein</fullName>
    </recommendedName>
</protein>
<gene>
    <name evidence="5" type="ORF">HID58_021904</name>
</gene>
<dbReference type="InterPro" id="IPR018467">
    <property type="entry name" value="CCT_CS"/>
</dbReference>
<organism evidence="5 6">
    <name type="scientific">Brassica napus</name>
    <name type="common">Rape</name>
    <dbReference type="NCBI Taxonomy" id="3708"/>
    <lineage>
        <taxon>Eukaryota</taxon>
        <taxon>Viridiplantae</taxon>
        <taxon>Streptophyta</taxon>
        <taxon>Embryophyta</taxon>
        <taxon>Tracheophyta</taxon>
        <taxon>Spermatophyta</taxon>
        <taxon>Magnoliopsida</taxon>
        <taxon>eudicotyledons</taxon>
        <taxon>Gunneridae</taxon>
        <taxon>Pentapetalae</taxon>
        <taxon>rosids</taxon>
        <taxon>malvids</taxon>
        <taxon>Brassicales</taxon>
        <taxon>Brassicaceae</taxon>
        <taxon>Brassiceae</taxon>
        <taxon>Brassica</taxon>
    </lineage>
</organism>
<feature type="active site" evidence="2">
    <location>
        <position position="442"/>
    </location>
</feature>
<dbReference type="Gene3D" id="3.40.50.1820">
    <property type="entry name" value="alpha/beta hydrolase"/>
    <property type="match status" value="1"/>
</dbReference>
<feature type="domain" description="Tify" evidence="4">
    <location>
        <begin position="129"/>
        <end position="164"/>
    </location>
</feature>
<evidence type="ECO:0000259" key="4">
    <source>
        <dbReference type="PROSITE" id="PS51320"/>
    </source>
</evidence>
<dbReference type="Pfam" id="PF09425">
    <property type="entry name" value="Jas_motif"/>
    <property type="match status" value="1"/>
</dbReference>
<comment type="similarity">
    <text evidence="1">Belongs to the 'GDXG' lipolytic enzyme family.</text>
</comment>
<evidence type="ECO:0000256" key="2">
    <source>
        <dbReference type="PROSITE-ProRule" id="PRU10038"/>
    </source>
</evidence>
<feature type="region of interest" description="Disordered" evidence="3">
    <location>
        <begin position="233"/>
        <end position="271"/>
    </location>
</feature>
<dbReference type="Pfam" id="PF06200">
    <property type="entry name" value="tify"/>
    <property type="match status" value="1"/>
</dbReference>